<protein>
    <recommendedName>
        <fullName evidence="1">Inner membrane protein</fullName>
    </recommendedName>
</protein>
<keyword evidence="2" id="KW-0812">Transmembrane</keyword>
<keyword evidence="1" id="KW-0997">Cell inner membrane</keyword>
<comment type="caution">
    <text evidence="3">The sequence shown here is derived from an EMBL/GenBank/DDBJ whole genome shotgun (WGS) entry which is preliminary data.</text>
</comment>
<dbReference type="PANTHER" id="PTHR35813">
    <property type="entry name" value="INNER MEMBRANE PROTEIN YBAN"/>
    <property type="match status" value="1"/>
</dbReference>
<dbReference type="Pfam" id="PF04304">
    <property type="entry name" value="DUF454"/>
    <property type="match status" value="1"/>
</dbReference>
<evidence type="ECO:0000256" key="2">
    <source>
        <dbReference type="SAM" id="Phobius"/>
    </source>
</evidence>
<evidence type="ECO:0000313" key="3">
    <source>
        <dbReference type="EMBL" id="MDR7121052.1"/>
    </source>
</evidence>
<dbReference type="PANTHER" id="PTHR35813:SF1">
    <property type="entry name" value="INNER MEMBRANE PROTEIN YBAN"/>
    <property type="match status" value="1"/>
</dbReference>
<keyword evidence="4" id="KW-1185">Reference proteome</keyword>
<gene>
    <name evidence="3" type="ORF">J2W69_001993</name>
</gene>
<proteinExistence type="predicted"/>
<comment type="subcellular location">
    <subcellularLocation>
        <location evidence="1">Cell inner membrane</location>
        <topology evidence="1">Multi-pass membrane protein</topology>
    </subcellularLocation>
</comment>
<organism evidence="3 4">
    <name type="scientific">Rheinheimera soli</name>
    <dbReference type="NCBI Taxonomy" id="443616"/>
    <lineage>
        <taxon>Bacteria</taxon>
        <taxon>Pseudomonadati</taxon>
        <taxon>Pseudomonadota</taxon>
        <taxon>Gammaproteobacteria</taxon>
        <taxon>Chromatiales</taxon>
        <taxon>Chromatiaceae</taxon>
        <taxon>Rheinheimera</taxon>
    </lineage>
</organism>
<dbReference type="Proteomes" id="UP001257909">
    <property type="component" value="Unassembled WGS sequence"/>
</dbReference>
<evidence type="ECO:0000256" key="1">
    <source>
        <dbReference type="PIRNR" id="PIRNR016789"/>
    </source>
</evidence>
<dbReference type="PIRSF" id="PIRSF016789">
    <property type="entry name" value="DUF454"/>
    <property type="match status" value="1"/>
</dbReference>
<dbReference type="EMBL" id="JAVDWR010000005">
    <property type="protein sequence ID" value="MDR7121052.1"/>
    <property type="molecule type" value="Genomic_DNA"/>
</dbReference>
<sequence>MMLKLLTVSCWRFLAGISLLLGLIGVVLPGLPTVPFLLLSAWSAGKGWPRLEIWLLAHPSFGPPLKRWREHGAVPRKAKYMAAGMMSLSVVMLLLSPAPFLLKLLLPPFLCCVAIWLWRRPEL</sequence>
<keyword evidence="2" id="KW-1133">Transmembrane helix</keyword>
<accession>A0ABU1VZD4</accession>
<name>A0ABU1VZD4_9GAMM</name>
<reference evidence="3 4" key="1">
    <citation type="submission" date="2023-07" db="EMBL/GenBank/DDBJ databases">
        <title>Sorghum-associated microbial communities from plants grown in Nebraska, USA.</title>
        <authorList>
            <person name="Schachtman D."/>
        </authorList>
    </citation>
    <scope>NUCLEOTIDE SEQUENCE [LARGE SCALE GENOMIC DNA]</scope>
    <source>
        <strain evidence="3 4">4138</strain>
    </source>
</reference>
<feature type="transmembrane region" description="Helical" evidence="2">
    <location>
        <begin position="101"/>
        <end position="118"/>
    </location>
</feature>
<keyword evidence="1" id="KW-1003">Cell membrane</keyword>
<evidence type="ECO:0000313" key="4">
    <source>
        <dbReference type="Proteomes" id="UP001257909"/>
    </source>
</evidence>
<keyword evidence="1 2" id="KW-0472">Membrane</keyword>
<dbReference type="InterPro" id="IPR007401">
    <property type="entry name" value="DUF454"/>
</dbReference>